<accession>M5ENG1</accession>
<name>M5ENG1_9HYPH</name>
<keyword evidence="3" id="KW-1185">Reference proteome</keyword>
<dbReference type="AlphaFoldDB" id="M5ENG1"/>
<evidence type="ECO:0000256" key="1">
    <source>
        <dbReference type="SAM" id="MobiDB-lite"/>
    </source>
</evidence>
<feature type="region of interest" description="Disordered" evidence="1">
    <location>
        <begin position="49"/>
        <end position="76"/>
    </location>
</feature>
<evidence type="ECO:0000313" key="2">
    <source>
        <dbReference type="EMBL" id="CCV05693.1"/>
    </source>
</evidence>
<dbReference type="STRING" id="1297569.MESS2_1640021"/>
<gene>
    <name evidence="2" type="ORF">MESS2_1640021</name>
</gene>
<sequence length="76" mass="8793">MRTLHHDRKFRLDGGAPMEARKPWFATDNPKLVFEDDVVQLLLRAAEQTRRYAKMPPENNMPKDRPAKIASARPPP</sequence>
<evidence type="ECO:0000313" key="3">
    <source>
        <dbReference type="Proteomes" id="UP000012062"/>
    </source>
</evidence>
<dbReference type="Proteomes" id="UP000012062">
    <property type="component" value="Unassembled WGS sequence"/>
</dbReference>
<protein>
    <submittedName>
        <fullName evidence="2">Uncharacterized protein</fullName>
    </submittedName>
</protein>
<organism evidence="2 3">
    <name type="scientific">Mesorhizobium metallidurans STM 2683</name>
    <dbReference type="NCBI Taxonomy" id="1297569"/>
    <lineage>
        <taxon>Bacteria</taxon>
        <taxon>Pseudomonadati</taxon>
        <taxon>Pseudomonadota</taxon>
        <taxon>Alphaproteobacteria</taxon>
        <taxon>Hyphomicrobiales</taxon>
        <taxon>Phyllobacteriaceae</taxon>
        <taxon>Mesorhizobium</taxon>
    </lineage>
</organism>
<reference evidence="2 3" key="1">
    <citation type="submission" date="2013-02" db="EMBL/GenBank/DDBJ databases">
        <authorList>
            <person name="Genoscope - CEA"/>
        </authorList>
    </citation>
    <scope>NUCLEOTIDE SEQUENCE [LARGE SCALE GENOMIC DNA]</scope>
    <source>
        <strain evidence="2 3">STM 2683</strain>
    </source>
</reference>
<proteinExistence type="predicted"/>
<comment type="caution">
    <text evidence="2">The sequence shown here is derived from an EMBL/GenBank/DDBJ whole genome shotgun (WGS) entry which is preliminary data.</text>
</comment>
<dbReference type="EMBL" id="CAUM01000073">
    <property type="protein sequence ID" value="CCV05693.1"/>
    <property type="molecule type" value="Genomic_DNA"/>
</dbReference>